<comment type="similarity">
    <text evidence="6">Belongs to the DyP-type peroxidase family.</text>
</comment>
<proteinExistence type="inferred from homology"/>
<evidence type="ECO:0000259" key="7">
    <source>
        <dbReference type="Pfam" id="PF01636"/>
    </source>
</evidence>
<feature type="domain" description="Dyp-type peroxidase N-terminal" evidence="8">
    <location>
        <begin position="15"/>
        <end position="141"/>
    </location>
</feature>
<comment type="caution">
    <text evidence="10">The sequence shown here is derived from an EMBL/GenBank/DDBJ whole genome shotgun (WGS) entry which is preliminary data.</text>
</comment>
<dbReference type="InterPro" id="IPR048328">
    <property type="entry name" value="Dyp_perox_C"/>
</dbReference>
<comment type="cofactor">
    <cofactor evidence="1">
        <name>heme b</name>
        <dbReference type="ChEBI" id="CHEBI:60344"/>
    </cofactor>
</comment>
<dbReference type="SUPFAM" id="SSF56112">
    <property type="entry name" value="Protein kinase-like (PK-like)"/>
    <property type="match status" value="1"/>
</dbReference>
<evidence type="ECO:0000313" key="10">
    <source>
        <dbReference type="EMBL" id="KAK7413994.1"/>
    </source>
</evidence>
<feature type="domain" description="Aminoglycoside phosphotransferase" evidence="7">
    <location>
        <begin position="293"/>
        <end position="496"/>
    </location>
</feature>
<dbReference type="PROSITE" id="PS51404">
    <property type="entry name" value="DYP_PEROXIDASE"/>
    <property type="match status" value="1"/>
</dbReference>
<feature type="domain" description="Dyp-type peroxidase C-terminal" evidence="9">
    <location>
        <begin position="146"/>
        <end position="292"/>
    </location>
</feature>
<dbReference type="Pfam" id="PF20628">
    <property type="entry name" value="Dyp_perox_C"/>
    <property type="match status" value="1"/>
</dbReference>
<name>A0ABR1GYT9_9HYPO</name>
<evidence type="ECO:0000256" key="3">
    <source>
        <dbReference type="ARBA" id="ARBA00022723"/>
    </source>
</evidence>
<evidence type="ECO:0000256" key="5">
    <source>
        <dbReference type="ARBA" id="ARBA00023004"/>
    </source>
</evidence>
<organism evidence="10 11">
    <name type="scientific">Neonectria punicea</name>
    <dbReference type="NCBI Taxonomy" id="979145"/>
    <lineage>
        <taxon>Eukaryota</taxon>
        <taxon>Fungi</taxon>
        <taxon>Dikarya</taxon>
        <taxon>Ascomycota</taxon>
        <taxon>Pezizomycotina</taxon>
        <taxon>Sordariomycetes</taxon>
        <taxon>Hypocreomycetidae</taxon>
        <taxon>Hypocreales</taxon>
        <taxon>Nectriaceae</taxon>
        <taxon>Neonectria</taxon>
    </lineage>
</organism>
<dbReference type="InterPro" id="IPR002575">
    <property type="entry name" value="Aminoglycoside_PTrfase"/>
</dbReference>
<protein>
    <recommendedName>
        <fullName evidence="12">Aminoglycoside phosphotransferase domain-containing protein</fullName>
    </recommendedName>
</protein>
<evidence type="ECO:0000256" key="2">
    <source>
        <dbReference type="ARBA" id="ARBA00022559"/>
    </source>
</evidence>
<keyword evidence="2" id="KW-0575">Peroxidase</keyword>
<evidence type="ECO:0000256" key="6">
    <source>
        <dbReference type="ARBA" id="ARBA00025737"/>
    </source>
</evidence>
<keyword evidence="11" id="KW-1185">Reference proteome</keyword>
<dbReference type="Pfam" id="PF01636">
    <property type="entry name" value="APH"/>
    <property type="match status" value="1"/>
</dbReference>
<dbReference type="PANTHER" id="PTHR30521">
    <property type="entry name" value="DEFERROCHELATASE/PEROXIDASE"/>
    <property type="match status" value="1"/>
</dbReference>
<dbReference type="InterPro" id="IPR006314">
    <property type="entry name" value="Dyp_peroxidase"/>
</dbReference>
<dbReference type="Proteomes" id="UP001498476">
    <property type="component" value="Unassembled WGS sequence"/>
</dbReference>
<evidence type="ECO:0008006" key="12">
    <source>
        <dbReference type="Google" id="ProtNLM"/>
    </source>
</evidence>
<evidence type="ECO:0000259" key="8">
    <source>
        <dbReference type="Pfam" id="PF04261"/>
    </source>
</evidence>
<evidence type="ECO:0000313" key="11">
    <source>
        <dbReference type="Proteomes" id="UP001498476"/>
    </source>
</evidence>
<dbReference type="InterPro" id="IPR011008">
    <property type="entry name" value="Dimeric_a/b-barrel"/>
</dbReference>
<keyword evidence="5" id="KW-0408">Iron</keyword>
<accession>A0ABR1GYT9</accession>
<evidence type="ECO:0000256" key="1">
    <source>
        <dbReference type="ARBA" id="ARBA00001970"/>
    </source>
</evidence>
<dbReference type="InterPro" id="IPR048327">
    <property type="entry name" value="Dyp_perox_N"/>
</dbReference>
<dbReference type="EMBL" id="JAZAVJ010000113">
    <property type="protein sequence ID" value="KAK7413994.1"/>
    <property type="molecule type" value="Genomic_DNA"/>
</dbReference>
<dbReference type="InterPro" id="IPR011009">
    <property type="entry name" value="Kinase-like_dom_sf"/>
</dbReference>
<reference evidence="10 11" key="1">
    <citation type="journal article" date="2025" name="Microbiol. Resour. Announc.">
        <title>Draft genome sequences for Neonectria magnoliae and Neonectria punicea, canker pathogens of Liriodendron tulipifera and Acer saccharum in West Virginia.</title>
        <authorList>
            <person name="Petronek H.M."/>
            <person name="Kasson M.T."/>
            <person name="Metheny A.M."/>
            <person name="Stauder C.M."/>
            <person name="Lovett B."/>
            <person name="Lynch S.C."/>
            <person name="Garnas J.R."/>
            <person name="Kasson L.R."/>
            <person name="Stajich J.E."/>
        </authorList>
    </citation>
    <scope>NUCLEOTIDE SEQUENCE [LARGE SCALE GENOMIC DNA]</scope>
    <source>
        <strain evidence="10 11">NRRL 64653</strain>
    </source>
</reference>
<dbReference type="PANTHER" id="PTHR30521:SF0">
    <property type="entry name" value="DYP-TYPE PEROXIDASE FAMILY PROTEIN"/>
    <property type="match status" value="1"/>
</dbReference>
<dbReference type="Pfam" id="PF04261">
    <property type="entry name" value="Dyp_perox_N"/>
    <property type="match status" value="1"/>
</dbReference>
<gene>
    <name evidence="10" type="ORF">QQX98_007105</name>
</gene>
<keyword evidence="3" id="KW-0479">Metal-binding</keyword>
<sequence>MSNMATASRPQPVDGPLTQSASFLVLSVSNAPDALQTVRRTLAGLESLSKNVSMRDPSSAFSCTVGIGSGVWDGLTRRRRPVELRPFREVRGAAHTAVSTPGDLLFHIRSERRDICFEFERQLLQKLDDAVAVVDETVGFRYFDFRDLLGFVDGTANPVGPAVPASVLVADEDASVAGGSYVVVQKYLLKLDAWRCLSTEKQEAIVGRTKLDNVELDDAESGQRSHKTLATITDEQDIEHDIVRDNMPFGSPGSGEYGTYFIGYTRRLWVIEKMLQRMFNATSPPPALRDYIVQNEIATLKFLERIGVPTPKVYDFALECPGNPVGVGFILMEKLPGRSLRWSVATSQQRKNVMSQLADVFVELHKYPFDLLGSLDSPGGSHVGAFARESLADFVQSQLRTAGPFSSLEDYHTPSIRLILDPIVREEMYSLRAVDAYLIHRYVLDIVPRVLPPVYHGQNRFYLKHADDKGEHILVDDDFNITGIIDWEWAHTASPAHASNSPIGFLPVGDFYRGSNSLSDDEVVFARLLEDKGHGDLAQFVWNGRLQHRFAFCCGYDLADWDGFLGLFRGL</sequence>
<evidence type="ECO:0000256" key="4">
    <source>
        <dbReference type="ARBA" id="ARBA00023002"/>
    </source>
</evidence>
<keyword evidence="4" id="KW-0560">Oxidoreductase</keyword>
<dbReference type="Gene3D" id="3.90.1200.10">
    <property type="match status" value="1"/>
</dbReference>
<evidence type="ECO:0000259" key="9">
    <source>
        <dbReference type="Pfam" id="PF20628"/>
    </source>
</evidence>
<dbReference type="NCBIfam" id="TIGR01413">
    <property type="entry name" value="Dyp_perox_fam"/>
    <property type="match status" value="1"/>
</dbReference>
<dbReference type="SUPFAM" id="SSF54909">
    <property type="entry name" value="Dimeric alpha+beta barrel"/>
    <property type="match status" value="1"/>
</dbReference>